<evidence type="ECO:0000256" key="2">
    <source>
        <dbReference type="SAM" id="MobiDB-lite"/>
    </source>
</evidence>
<feature type="compositionally biased region" description="Polar residues" evidence="2">
    <location>
        <begin position="27"/>
        <end position="36"/>
    </location>
</feature>
<name>A0A182E949_ONCOC</name>
<proteinExistence type="inferred from homology"/>
<sequence length="268" mass="30406">MMKKNTPVKKPVKSTNVSDNYKRGNEPPSNITKHSTMSQHLHPVMDDGIRAILMHPIMVRSICCITHANISNTSSMLLQSTSYRDLLRFRELIDGISCIPQKFHNLKLTARLINTTETATDTFTSLVTRSAIGVNRCGAGSGAGNSEIVSARRYIVLSLIAQFHPIRLFSLYITLYYFSLLHPSINLYLYKMTRGNQRELARERNLKKQQHQKKSQPHQDGVKLDNRMERDADIMRKKQEAAAAKKAAEEAAARAEKNKKLQVFDPLK</sequence>
<evidence type="ECO:0000313" key="5">
    <source>
        <dbReference type="EMBL" id="VDK73572.1"/>
    </source>
</evidence>
<dbReference type="OrthoDB" id="18018at2759"/>
<feature type="compositionally biased region" description="Basic residues" evidence="2">
    <location>
        <begin position="207"/>
        <end position="216"/>
    </location>
</feature>
<protein>
    <submittedName>
        <fullName evidence="7">4F5 domain-containing protein</fullName>
    </submittedName>
</protein>
<dbReference type="EMBL" id="UYRW01001054">
    <property type="protein sequence ID" value="VDK73572.1"/>
    <property type="molecule type" value="Genomic_DNA"/>
</dbReference>
<dbReference type="Proteomes" id="UP000271087">
    <property type="component" value="Unassembled WGS sequence"/>
</dbReference>
<keyword evidence="3" id="KW-0812">Transmembrane</keyword>
<keyword evidence="6" id="KW-1185">Reference proteome</keyword>
<organism evidence="7">
    <name type="scientific">Onchocerca ochengi</name>
    <name type="common">Filarial nematode worm</name>
    <dbReference type="NCBI Taxonomy" id="42157"/>
    <lineage>
        <taxon>Eukaryota</taxon>
        <taxon>Metazoa</taxon>
        <taxon>Ecdysozoa</taxon>
        <taxon>Nematoda</taxon>
        <taxon>Chromadorea</taxon>
        <taxon>Rhabditida</taxon>
        <taxon>Spirurina</taxon>
        <taxon>Spiruromorpha</taxon>
        <taxon>Filarioidea</taxon>
        <taxon>Onchocercidae</taxon>
        <taxon>Onchocerca</taxon>
    </lineage>
</organism>
<dbReference type="InterPro" id="IPR007513">
    <property type="entry name" value="SERF-like_N"/>
</dbReference>
<reference evidence="7" key="1">
    <citation type="submission" date="2016-06" db="UniProtKB">
        <authorList>
            <consortium name="WormBaseParasite"/>
        </authorList>
    </citation>
    <scope>IDENTIFICATION</scope>
</reference>
<comment type="similarity">
    <text evidence="1">Belongs to the SERF family.</text>
</comment>
<dbReference type="SUPFAM" id="SSF118359">
    <property type="entry name" value="Expressed protein At2g23090/F21P24.15"/>
    <property type="match status" value="1"/>
</dbReference>
<evidence type="ECO:0000313" key="7">
    <source>
        <dbReference type="WBParaSite" id="nOo.2.0.1.t04559-RA"/>
    </source>
</evidence>
<evidence type="ECO:0000259" key="4">
    <source>
        <dbReference type="Pfam" id="PF04419"/>
    </source>
</evidence>
<keyword evidence="3" id="KW-1133">Transmembrane helix</keyword>
<evidence type="ECO:0000256" key="3">
    <source>
        <dbReference type="SAM" id="Phobius"/>
    </source>
</evidence>
<feature type="transmembrane region" description="Helical" evidence="3">
    <location>
        <begin position="169"/>
        <end position="190"/>
    </location>
</feature>
<reference evidence="5 6" key="2">
    <citation type="submission" date="2018-08" db="EMBL/GenBank/DDBJ databases">
        <authorList>
            <person name="Laetsch R D."/>
            <person name="Stevens L."/>
            <person name="Kumar S."/>
            <person name="Blaxter L. M."/>
        </authorList>
    </citation>
    <scope>NUCLEOTIDE SEQUENCE [LARGE SCALE GENOMIC DNA]</scope>
</reference>
<dbReference type="AlphaFoldDB" id="A0A182E949"/>
<feature type="compositionally biased region" description="Basic residues" evidence="2">
    <location>
        <begin position="1"/>
        <end position="12"/>
    </location>
</feature>
<keyword evidence="3" id="KW-0472">Membrane</keyword>
<evidence type="ECO:0000313" key="6">
    <source>
        <dbReference type="Proteomes" id="UP000271087"/>
    </source>
</evidence>
<accession>A0A182E949</accession>
<dbReference type="STRING" id="42157.A0A182E949"/>
<feature type="compositionally biased region" description="Basic and acidic residues" evidence="2">
    <location>
        <begin position="220"/>
        <end position="240"/>
    </location>
</feature>
<gene>
    <name evidence="5" type="ORF">NOO_LOCUS4559</name>
</gene>
<feature type="region of interest" description="Disordered" evidence="2">
    <location>
        <begin position="1"/>
        <end position="36"/>
    </location>
</feature>
<dbReference type="InterPro" id="IPR040211">
    <property type="entry name" value="SERF1/2-like"/>
</dbReference>
<dbReference type="WBParaSite" id="nOo.2.0.1.t04559-RA">
    <property type="protein sequence ID" value="nOo.2.0.1.t04559-RA"/>
    <property type="gene ID" value="nOo.2.0.1.g04559"/>
</dbReference>
<feature type="region of interest" description="Disordered" evidence="2">
    <location>
        <begin position="204"/>
        <end position="268"/>
    </location>
</feature>
<dbReference type="PANTHER" id="PTHR13596:SF0">
    <property type="entry name" value="SI:CH211-39K3.2-RELATED"/>
    <property type="match status" value="1"/>
</dbReference>
<feature type="domain" description="Small EDRK-rich factor-like N-terminal" evidence="4">
    <location>
        <begin position="192"/>
        <end position="228"/>
    </location>
</feature>
<dbReference type="Pfam" id="PF04419">
    <property type="entry name" value="SERF-like_N"/>
    <property type="match status" value="1"/>
</dbReference>
<dbReference type="PANTHER" id="PTHR13596">
    <property type="entry name" value="SMALL EDRK-RICH FACTOR 1"/>
    <property type="match status" value="1"/>
</dbReference>
<evidence type="ECO:0000256" key="1">
    <source>
        <dbReference type="ARBA" id="ARBA00007309"/>
    </source>
</evidence>
<feature type="compositionally biased region" description="Basic and acidic residues" evidence="2">
    <location>
        <begin position="246"/>
        <end position="259"/>
    </location>
</feature>